<protein>
    <submittedName>
        <fullName evidence="2">Uncharacterized protein</fullName>
    </submittedName>
</protein>
<evidence type="ECO:0000313" key="2">
    <source>
        <dbReference type="EMBL" id="CAG6684870.1"/>
    </source>
</evidence>
<name>A0A8D8TEW9_9HEMI</name>
<keyword evidence="1" id="KW-0732">Signal</keyword>
<dbReference type="EMBL" id="HBUF01269564">
    <property type="protein sequence ID" value="CAG6684870.1"/>
    <property type="molecule type" value="Transcribed_RNA"/>
</dbReference>
<proteinExistence type="predicted"/>
<feature type="chain" id="PRO_5034757782" evidence="1">
    <location>
        <begin position="18"/>
        <end position="345"/>
    </location>
</feature>
<reference evidence="2" key="1">
    <citation type="submission" date="2021-05" db="EMBL/GenBank/DDBJ databases">
        <authorList>
            <person name="Alioto T."/>
            <person name="Alioto T."/>
            <person name="Gomez Garrido J."/>
        </authorList>
    </citation>
    <scope>NUCLEOTIDE SEQUENCE</scope>
</reference>
<sequence length="345" mass="42478">MACLFLIMLLFLNTVKAIECHENWPRSVEIKKEKCFMEETHQRNGENAVDDREDSLHRIRREDSIQNLFHKTPWHSLEQDGNNVKQKHLIFRDKGGERWKSFIQNKIRKKRANNMLWPEWRKREHSQFMKKYWKEQIEDNTTRFINQKKLMRDVWVKQKEEGNKTAIGRQMSENLKNTWKRIKSIGCTERQEKIRRTMLKLWNDQGAKKRRAHGEKIRKYWARTDEHGNPDKKIVKHRQKFMDCWIKRQEEGNTELNVKMSVIKKQFWHNISKEGRRKHGDKVRKFWARMRGPEGNQTFVQKFKKNMRKIKKNLWKKKKEERKREEEFMKKVMERRKNQTHRVLS</sequence>
<organism evidence="2">
    <name type="scientific">Cacopsylla melanoneura</name>
    <dbReference type="NCBI Taxonomy" id="428564"/>
    <lineage>
        <taxon>Eukaryota</taxon>
        <taxon>Metazoa</taxon>
        <taxon>Ecdysozoa</taxon>
        <taxon>Arthropoda</taxon>
        <taxon>Hexapoda</taxon>
        <taxon>Insecta</taxon>
        <taxon>Pterygota</taxon>
        <taxon>Neoptera</taxon>
        <taxon>Paraneoptera</taxon>
        <taxon>Hemiptera</taxon>
        <taxon>Sternorrhyncha</taxon>
        <taxon>Psylloidea</taxon>
        <taxon>Psyllidae</taxon>
        <taxon>Psyllinae</taxon>
        <taxon>Cacopsylla</taxon>
    </lineage>
</organism>
<accession>A0A8D8TEW9</accession>
<evidence type="ECO:0000256" key="1">
    <source>
        <dbReference type="SAM" id="SignalP"/>
    </source>
</evidence>
<feature type="signal peptide" evidence="1">
    <location>
        <begin position="1"/>
        <end position="17"/>
    </location>
</feature>
<dbReference type="AlphaFoldDB" id="A0A8D8TEW9"/>